<proteinExistence type="predicted"/>
<gene>
    <name evidence="1" type="ORF">PSON_ATCC_30995.1.T1320020</name>
</gene>
<comment type="caution">
    <text evidence="1">The sequence shown here is derived from an EMBL/GenBank/DDBJ whole genome shotgun (WGS) entry which is preliminary data.</text>
</comment>
<name>A0A8S1R142_9CILI</name>
<organism evidence="1 2">
    <name type="scientific">Paramecium sonneborni</name>
    <dbReference type="NCBI Taxonomy" id="65129"/>
    <lineage>
        <taxon>Eukaryota</taxon>
        <taxon>Sar</taxon>
        <taxon>Alveolata</taxon>
        <taxon>Ciliophora</taxon>
        <taxon>Intramacronucleata</taxon>
        <taxon>Oligohymenophorea</taxon>
        <taxon>Peniculida</taxon>
        <taxon>Parameciidae</taxon>
        <taxon>Paramecium</taxon>
    </lineage>
</organism>
<reference evidence="1" key="1">
    <citation type="submission" date="2021-01" db="EMBL/GenBank/DDBJ databases">
        <authorList>
            <consortium name="Genoscope - CEA"/>
            <person name="William W."/>
        </authorList>
    </citation>
    <scope>NUCLEOTIDE SEQUENCE</scope>
</reference>
<dbReference type="EMBL" id="CAJJDN010000132">
    <property type="protein sequence ID" value="CAD8121369.1"/>
    <property type="molecule type" value="Genomic_DNA"/>
</dbReference>
<dbReference type="Proteomes" id="UP000692954">
    <property type="component" value="Unassembled WGS sequence"/>
</dbReference>
<protein>
    <recommendedName>
        <fullName evidence="3">Tetratricopeptide repeat protein</fullName>
    </recommendedName>
</protein>
<sequence>MLKKLFTVGIKFVCQKNWEEIKKLLLVECKESKIIKIIQCFMRCLVLYLIDQIAKYYQKQNRILESIKFLDQGIKIDNCSDNFQLLIMKCFYLQNNLGKSLFELKQFREALKYNRLSESYGFLRRKFKNSL</sequence>
<dbReference type="AlphaFoldDB" id="A0A8S1R142"/>
<evidence type="ECO:0008006" key="3">
    <source>
        <dbReference type="Google" id="ProtNLM"/>
    </source>
</evidence>
<evidence type="ECO:0000313" key="2">
    <source>
        <dbReference type="Proteomes" id="UP000692954"/>
    </source>
</evidence>
<accession>A0A8S1R142</accession>
<keyword evidence="2" id="KW-1185">Reference proteome</keyword>
<evidence type="ECO:0000313" key="1">
    <source>
        <dbReference type="EMBL" id="CAD8121369.1"/>
    </source>
</evidence>